<accession>A0A439CZG8</accession>
<dbReference type="GO" id="GO:0046872">
    <property type="term" value="F:metal ion binding"/>
    <property type="evidence" value="ECO:0007669"/>
    <property type="project" value="UniProtKB-KW"/>
</dbReference>
<dbReference type="STRING" id="363999.A0A439CZG8"/>
<evidence type="ECO:0000256" key="3">
    <source>
        <dbReference type="ARBA" id="ARBA00022833"/>
    </source>
</evidence>
<dbReference type="PANTHER" id="PTHR33337">
    <property type="entry name" value="GFA DOMAIN-CONTAINING PROTEIN"/>
    <property type="match status" value="1"/>
</dbReference>
<dbReference type="InterPro" id="IPR006913">
    <property type="entry name" value="CENP-V/GFA"/>
</dbReference>
<evidence type="ECO:0000313" key="7">
    <source>
        <dbReference type="Proteomes" id="UP000286045"/>
    </source>
</evidence>
<gene>
    <name evidence="6" type="ORF">EKO27_g7506</name>
</gene>
<keyword evidence="2" id="KW-0479">Metal-binding</keyword>
<dbReference type="Pfam" id="PF04828">
    <property type="entry name" value="GFA"/>
    <property type="match status" value="1"/>
</dbReference>
<feature type="domain" description="CENP-V/GFA" evidence="5">
    <location>
        <begin position="4"/>
        <end position="127"/>
    </location>
</feature>
<dbReference type="GO" id="GO:0016846">
    <property type="term" value="F:carbon-sulfur lyase activity"/>
    <property type="evidence" value="ECO:0007669"/>
    <property type="project" value="InterPro"/>
</dbReference>
<proteinExistence type="inferred from homology"/>
<evidence type="ECO:0000259" key="5">
    <source>
        <dbReference type="PROSITE" id="PS51891"/>
    </source>
</evidence>
<evidence type="ECO:0000256" key="4">
    <source>
        <dbReference type="ARBA" id="ARBA00023239"/>
    </source>
</evidence>
<name>A0A439CZG8_9PEZI</name>
<keyword evidence="4" id="KW-0456">Lyase</keyword>
<evidence type="ECO:0000313" key="6">
    <source>
        <dbReference type="EMBL" id="RWA07599.1"/>
    </source>
</evidence>
<sequence>MSTRTGSCLCGSIKVAIKGAPVSTNICHCTSCQKSTGAAFASLAAFRASEIIYTESEPSILKTYDDTSSESGRLVKRKFCGRCGSPVGGSREGFEEFSIVPIGILEGDKSDLKPPVELFHKSKIDWIPTLEGSQLFETLPSTP</sequence>
<dbReference type="EMBL" id="RYZI01000248">
    <property type="protein sequence ID" value="RWA07599.1"/>
    <property type="molecule type" value="Genomic_DNA"/>
</dbReference>
<evidence type="ECO:0000256" key="1">
    <source>
        <dbReference type="ARBA" id="ARBA00005495"/>
    </source>
</evidence>
<protein>
    <recommendedName>
        <fullName evidence="5">CENP-V/GFA domain-containing protein</fullName>
    </recommendedName>
</protein>
<dbReference type="SUPFAM" id="SSF51316">
    <property type="entry name" value="Mss4-like"/>
    <property type="match status" value="1"/>
</dbReference>
<keyword evidence="7" id="KW-1185">Reference proteome</keyword>
<evidence type="ECO:0000256" key="2">
    <source>
        <dbReference type="ARBA" id="ARBA00022723"/>
    </source>
</evidence>
<organism evidence="6 7">
    <name type="scientific">Xylaria grammica</name>
    <dbReference type="NCBI Taxonomy" id="363999"/>
    <lineage>
        <taxon>Eukaryota</taxon>
        <taxon>Fungi</taxon>
        <taxon>Dikarya</taxon>
        <taxon>Ascomycota</taxon>
        <taxon>Pezizomycotina</taxon>
        <taxon>Sordariomycetes</taxon>
        <taxon>Xylariomycetidae</taxon>
        <taxon>Xylariales</taxon>
        <taxon>Xylariaceae</taxon>
        <taxon>Xylaria</taxon>
    </lineage>
</organism>
<dbReference type="PROSITE" id="PS51891">
    <property type="entry name" value="CENP_V_GFA"/>
    <property type="match status" value="1"/>
</dbReference>
<comment type="similarity">
    <text evidence="1">Belongs to the Gfa family.</text>
</comment>
<keyword evidence="3" id="KW-0862">Zinc</keyword>
<dbReference type="Proteomes" id="UP000286045">
    <property type="component" value="Unassembled WGS sequence"/>
</dbReference>
<reference evidence="6 7" key="1">
    <citation type="submission" date="2018-12" db="EMBL/GenBank/DDBJ databases">
        <title>Draft genome sequence of Xylaria grammica IHI A82.</title>
        <authorList>
            <person name="Buettner E."/>
            <person name="Kellner H."/>
        </authorList>
    </citation>
    <scope>NUCLEOTIDE SEQUENCE [LARGE SCALE GENOMIC DNA]</scope>
    <source>
        <strain evidence="6 7">IHI A82</strain>
    </source>
</reference>
<dbReference type="InterPro" id="IPR011057">
    <property type="entry name" value="Mss4-like_sf"/>
</dbReference>
<dbReference type="Gene3D" id="3.90.1590.10">
    <property type="entry name" value="glutathione-dependent formaldehyde- activating enzyme (gfa)"/>
    <property type="match status" value="1"/>
</dbReference>
<dbReference type="PANTHER" id="PTHR33337:SF40">
    <property type="entry name" value="CENP-V_GFA DOMAIN-CONTAINING PROTEIN-RELATED"/>
    <property type="match status" value="1"/>
</dbReference>
<dbReference type="AlphaFoldDB" id="A0A439CZG8"/>
<comment type="caution">
    <text evidence="6">The sequence shown here is derived from an EMBL/GenBank/DDBJ whole genome shotgun (WGS) entry which is preliminary data.</text>
</comment>